<protein>
    <recommendedName>
        <fullName evidence="3">DUF1579 domain-containing protein</fullName>
    </recommendedName>
</protein>
<evidence type="ECO:0000313" key="1">
    <source>
        <dbReference type="EMBL" id="MBZ2198106.1"/>
    </source>
</evidence>
<comment type="caution">
    <text evidence="1">The sequence shown here is derived from an EMBL/GenBank/DDBJ whole genome shotgun (WGS) entry which is preliminary data.</text>
</comment>
<organism evidence="1 2">
    <name type="scientific">Occultella gossypii</name>
    <dbReference type="NCBI Taxonomy" id="2800820"/>
    <lineage>
        <taxon>Bacteria</taxon>
        <taxon>Bacillati</taxon>
        <taxon>Actinomycetota</taxon>
        <taxon>Actinomycetes</taxon>
        <taxon>Micrococcales</taxon>
        <taxon>Ruaniaceae</taxon>
        <taxon>Occultella</taxon>
    </lineage>
</organism>
<evidence type="ECO:0000313" key="2">
    <source>
        <dbReference type="Proteomes" id="UP000826651"/>
    </source>
</evidence>
<proteinExistence type="predicted"/>
<evidence type="ECO:0008006" key="3">
    <source>
        <dbReference type="Google" id="ProtNLM"/>
    </source>
</evidence>
<dbReference type="RefSeq" id="WP_223408559.1">
    <property type="nucleotide sequence ID" value="NZ_JAGSHT010000017.1"/>
</dbReference>
<gene>
    <name evidence="1" type="ORF">KCQ71_18270</name>
</gene>
<reference evidence="1 2" key="1">
    <citation type="submission" date="2021-04" db="EMBL/GenBank/DDBJ databases">
        <title>Ruania sp. nov., isolated from sandy soil of mangrove forest.</title>
        <authorList>
            <person name="Ge X."/>
            <person name="Huang R."/>
            <person name="Liu W."/>
        </authorList>
    </citation>
    <scope>NUCLEOTIDE SEQUENCE [LARGE SCALE GENOMIC DNA]</scope>
    <source>
        <strain evidence="1 2">N2-46</strain>
    </source>
</reference>
<name>A0ABS7SCL7_9MICO</name>
<accession>A0ABS7SCL7</accession>
<keyword evidence="2" id="KW-1185">Reference proteome</keyword>
<dbReference type="Proteomes" id="UP000826651">
    <property type="component" value="Unassembled WGS sequence"/>
</dbReference>
<dbReference type="EMBL" id="JAGSHT010000017">
    <property type="protein sequence ID" value="MBZ2198106.1"/>
    <property type="molecule type" value="Genomic_DNA"/>
</dbReference>
<sequence length="144" mass="15623">MDDPHVMGAGFAPTPFTADEIRTGCPDGHTLHVRTVAGDTVSEVVTRFEAGDADGVTISEEADGGASYRRVGWADLQRHASFPVDRTTIEPERITTPLGELDCLRYSVQREDLMTFWFATAHPGMPVRYAGGGSVTEVVSIERV</sequence>